<dbReference type="Proteomes" id="UP000616885">
    <property type="component" value="Unassembled WGS sequence"/>
</dbReference>
<dbReference type="InterPro" id="IPR045518">
    <property type="entry name" value="2EXR"/>
</dbReference>
<gene>
    <name evidence="2" type="ORF">IM811_001851</name>
</gene>
<sequence>MAAFHSFSQLPPELRLQIWEASVRPTQPDMVAMHYCSMADWVEEHIDPMCTIPTIGNHDDKNRSAYKWDYGLWTACWESREVVKKAFKMRSWEKRRRQLELMADGCEKLWEPAEGDECLPVLQRLRPRPAVSRATDDPFHLMVRPFQDTCCFSIDIDFNSLPSMKRESMLSFSDRFLDYPCPFTNLFCCNTPKSLVFEFDPSWSTDFPKSWARLMNEFSPRGLIANLVTNLMSVDEKTPHIWLLDHCDRNDKILPDSSSYKSSQQVLYDCDQEFVDIGLEYSSKDGRETASAFIKMLAGLCDTEEFFPGDDGLWVKRRYETKNYVGVLGCR</sequence>
<proteinExistence type="predicted"/>
<evidence type="ECO:0000313" key="2">
    <source>
        <dbReference type="EMBL" id="KAF9760157.1"/>
    </source>
</evidence>
<comment type="caution">
    <text evidence="2">The sequence shown here is derived from an EMBL/GenBank/DDBJ whole genome shotgun (WGS) entry which is preliminary data.</text>
</comment>
<dbReference type="Pfam" id="PF20150">
    <property type="entry name" value="2EXR"/>
    <property type="match status" value="1"/>
</dbReference>
<evidence type="ECO:0000313" key="3">
    <source>
        <dbReference type="Proteomes" id="UP000616885"/>
    </source>
</evidence>
<dbReference type="AlphaFoldDB" id="A0A8H7NQ13"/>
<name>A0A8H7NQ13_BIOOC</name>
<feature type="domain" description="2EXR" evidence="1">
    <location>
        <begin position="4"/>
        <end position="85"/>
    </location>
</feature>
<dbReference type="EMBL" id="JADCTT010000001">
    <property type="protein sequence ID" value="KAF9760157.1"/>
    <property type="molecule type" value="Genomic_DNA"/>
</dbReference>
<protein>
    <recommendedName>
        <fullName evidence="1">2EXR domain-containing protein</fullName>
    </recommendedName>
</protein>
<evidence type="ECO:0000259" key="1">
    <source>
        <dbReference type="Pfam" id="PF20150"/>
    </source>
</evidence>
<accession>A0A8H7NQ13</accession>
<organism evidence="2 3">
    <name type="scientific">Bionectria ochroleuca</name>
    <name type="common">Gliocladium roseum</name>
    <dbReference type="NCBI Taxonomy" id="29856"/>
    <lineage>
        <taxon>Eukaryota</taxon>
        <taxon>Fungi</taxon>
        <taxon>Dikarya</taxon>
        <taxon>Ascomycota</taxon>
        <taxon>Pezizomycotina</taxon>
        <taxon>Sordariomycetes</taxon>
        <taxon>Hypocreomycetidae</taxon>
        <taxon>Hypocreales</taxon>
        <taxon>Bionectriaceae</taxon>
        <taxon>Clonostachys</taxon>
    </lineage>
</organism>
<reference evidence="2" key="1">
    <citation type="submission" date="2020-10" db="EMBL/GenBank/DDBJ databases">
        <title>High-Quality Genome Resource of Clonostachys rosea strain S41 by Oxford Nanopore Long-Read Sequencing.</title>
        <authorList>
            <person name="Wang H."/>
        </authorList>
    </citation>
    <scope>NUCLEOTIDE SEQUENCE</scope>
    <source>
        <strain evidence="2">S41</strain>
    </source>
</reference>